<accession>A0A3B0K532</accession>
<proteinExistence type="predicted"/>
<reference evidence="4" key="1">
    <citation type="submission" date="2018-01" db="EMBL/GenBank/DDBJ databases">
        <authorList>
            <person name="Alioto T."/>
            <person name="Alioto T."/>
        </authorList>
    </citation>
    <scope>NUCLEOTIDE SEQUENCE [LARGE SCALE GENOMIC DNA]</scope>
</reference>
<dbReference type="PANTHER" id="PTHR21193:SF3">
    <property type="entry name" value="OXIDOREDUCTASE-LIKE DOMAIN-CONTAINING PROTEIN 1"/>
    <property type="match status" value="1"/>
</dbReference>
<dbReference type="Pfam" id="PF09791">
    <property type="entry name" value="Oxidored-like"/>
    <property type="match status" value="1"/>
</dbReference>
<name>A0A3B0K532_DROGU</name>
<evidence type="ECO:0000256" key="1">
    <source>
        <dbReference type="SAM" id="MobiDB-lite"/>
    </source>
</evidence>
<gene>
    <name evidence="3" type="ORF">DGUA_6G006091</name>
</gene>
<feature type="domain" description="Oxidoreductase-like" evidence="2">
    <location>
        <begin position="46"/>
        <end position="70"/>
    </location>
</feature>
<protein>
    <submittedName>
        <fullName evidence="3">Blast:Oxidoreductase-like domain-containing protein 1</fullName>
    </submittedName>
</protein>
<evidence type="ECO:0000313" key="4">
    <source>
        <dbReference type="Proteomes" id="UP000268350"/>
    </source>
</evidence>
<dbReference type="InterPro" id="IPR039251">
    <property type="entry name" value="OXLD1"/>
</dbReference>
<dbReference type="InterPro" id="IPR019180">
    <property type="entry name" value="Oxidoreductase-like_N"/>
</dbReference>
<dbReference type="GO" id="GO:0005739">
    <property type="term" value="C:mitochondrion"/>
    <property type="evidence" value="ECO:0007669"/>
    <property type="project" value="TreeGrafter"/>
</dbReference>
<dbReference type="OrthoDB" id="10064411at2759"/>
<sequence>MLAPLGFSCPRCLLLRRVGGGGGGRWAIASLARQLADKTPKDIVIPPEPTTCCMSGCANCVWLDYAQTLTKLLDGNDERARELVLSKITDPNLKMFLSLELRQMKLLHEEKPQPPAAGANEDTNTPKTPSK</sequence>
<evidence type="ECO:0000259" key="2">
    <source>
        <dbReference type="Pfam" id="PF09791"/>
    </source>
</evidence>
<dbReference type="OMA" id="IGCEMLA"/>
<feature type="region of interest" description="Disordered" evidence="1">
    <location>
        <begin position="107"/>
        <end position="131"/>
    </location>
</feature>
<keyword evidence="4" id="KW-1185">Reference proteome</keyword>
<dbReference type="Proteomes" id="UP000268350">
    <property type="component" value="Unassembled WGS sequence"/>
</dbReference>
<evidence type="ECO:0000313" key="3">
    <source>
        <dbReference type="EMBL" id="SPP81109.1"/>
    </source>
</evidence>
<organism evidence="3 4">
    <name type="scientific">Drosophila guanche</name>
    <name type="common">Fruit fly</name>
    <dbReference type="NCBI Taxonomy" id="7266"/>
    <lineage>
        <taxon>Eukaryota</taxon>
        <taxon>Metazoa</taxon>
        <taxon>Ecdysozoa</taxon>
        <taxon>Arthropoda</taxon>
        <taxon>Hexapoda</taxon>
        <taxon>Insecta</taxon>
        <taxon>Pterygota</taxon>
        <taxon>Neoptera</taxon>
        <taxon>Endopterygota</taxon>
        <taxon>Diptera</taxon>
        <taxon>Brachycera</taxon>
        <taxon>Muscomorpha</taxon>
        <taxon>Ephydroidea</taxon>
        <taxon>Drosophilidae</taxon>
        <taxon>Drosophila</taxon>
        <taxon>Sophophora</taxon>
    </lineage>
</organism>
<dbReference type="AlphaFoldDB" id="A0A3B0K532"/>
<dbReference type="EMBL" id="OUUW01000005">
    <property type="protein sequence ID" value="SPP81109.1"/>
    <property type="molecule type" value="Genomic_DNA"/>
</dbReference>
<dbReference type="PANTHER" id="PTHR21193">
    <property type="entry name" value="OXIDOREDUCTASE-LIKE DOMAIN-CONTAINING PROTEIN 1"/>
    <property type="match status" value="1"/>
</dbReference>
<feature type="compositionally biased region" description="Polar residues" evidence="1">
    <location>
        <begin position="121"/>
        <end position="131"/>
    </location>
</feature>